<accession>A0A7Z0WZ68</accession>
<protein>
    <submittedName>
        <fullName evidence="1">Uncharacterized protein</fullName>
    </submittedName>
</protein>
<dbReference type="EMBL" id="LKPO01000009">
    <property type="protein sequence ID" value="OLF94873.1"/>
    <property type="molecule type" value="Genomic_DNA"/>
</dbReference>
<dbReference type="AlphaFoldDB" id="A0A7Z0WZ68"/>
<name>A0A7Z0WZ68_9BACI</name>
<evidence type="ECO:0000313" key="1">
    <source>
        <dbReference type="EMBL" id="OLF94873.1"/>
    </source>
</evidence>
<reference evidence="1 2" key="1">
    <citation type="journal article" date="2016" name="Front. Microbiol.">
        <title>High-Level Heat Resistance of Spores of Bacillus amyloliquefaciens and Bacillus licheniformis Results from the Presence of a spoVA Operon in a Tn1546 Transposon.</title>
        <authorList>
            <person name="Berendsen E.M."/>
            <person name="Koning R.A."/>
            <person name="Boekhorst J."/>
            <person name="de Jong A."/>
            <person name="Kuipers O.P."/>
            <person name="Wells-Bennik M.H."/>
        </authorList>
    </citation>
    <scope>NUCLEOTIDE SEQUENCE [LARGE SCALE GENOMIC DNA]</scope>
    <source>
        <strain evidence="1 2">B4121</strain>
    </source>
</reference>
<evidence type="ECO:0000313" key="2">
    <source>
        <dbReference type="Proteomes" id="UP000185604"/>
    </source>
</evidence>
<dbReference type="Proteomes" id="UP000185604">
    <property type="component" value="Unassembled WGS sequence"/>
</dbReference>
<gene>
    <name evidence="1" type="ORF">B4121_1703</name>
</gene>
<organism evidence="1 2">
    <name type="scientific">Bacillus paralicheniformis</name>
    <dbReference type="NCBI Taxonomy" id="1648923"/>
    <lineage>
        <taxon>Bacteria</taxon>
        <taxon>Bacillati</taxon>
        <taxon>Bacillota</taxon>
        <taxon>Bacilli</taxon>
        <taxon>Bacillales</taxon>
        <taxon>Bacillaceae</taxon>
        <taxon>Bacillus</taxon>
    </lineage>
</organism>
<sequence>MTLDKAARSGLEANAYVKRNTDGKELSRQLSWRKRKSAPGSDILL</sequence>
<proteinExistence type="predicted"/>
<comment type="caution">
    <text evidence="1">The sequence shown here is derived from an EMBL/GenBank/DDBJ whole genome shotgun (WGS) entry which is preliminary data.</text>
</comment>